<keyword evidence="9" id="KW-1185">Reference proteome</keyword>
<dbReference type="GO" id="GO:0005634">
    <property type="term" value="C:nucleus"/>
    <property type="evidence" value="ECO:0007669"/>
    <property type="project" value="UniProtKB-SubCell"/>
</dbReference>
<dbReference type="WBParaSite" id="Csp11.Scaffold629.g16591.t1">
    <property type="protein sequence ID" value="Csp11.Scaffold629.g16591.t1"/>
    <property type="gene ID" value="Csp11.Scaffold629.g16591"/>
</dbReference>
<evidence type="ECO:0000256" key="6">
    <source>
        <dbReference type="RuleBase" id="RU000682"/>
    </source>
</evidence>
<dbReference type="InterPro" id="IPR001356">
    <property type="entry name" value="HD"/>
</dbReference>
<dbReference type="PRINTS" id="PR00024">
    <property type="entry name" value="HOMEOBOX"/>
</dbReference>
<dbReference type="InterPro" id="IPR020479">
    <property type="entry name" value="HD_metazoa"/>
</dbReference>
<dbReference type="GO" id="GO:0000981">
    <property type="term" value="F:DNA-binding transcription factor activity, RNA polymerase II-specific"/>
    <property type="evidence" value="ECO:0007669"/>
    <property type="project" value="InterPro"/>
</dbReference>
<dbReference type="GO" id="GO:0030154">
    <property type="term" value="P:cell differentiation"/>
    <property type="evidence" value="ECO:0007669"/>
    <property type="project" value="TreeGrafter"/>
</dbReference>
<organism evidence="9 10">
    <name type="scientific">Caenorhabditis tropicalis</name>
    <dbReference type="NCBI Taxonomy" id="1561998"/>
    <lineage>
        <taxon>Eukaryota</taxon>
        <taxon>Metazoa</taxon>
        <taxon>Ecdysozoa</taxon>
        <taxon>Nematoda</taxon>
        <taxon>Chromadorea</taxon>
        <taxon>Rhabditida</taxon>
        <taxon>Rhabditina</taxon>
        <taxon>Rhabditomorpha</taxon>
        <taxon>Rhabditoidea</taxon>
        <taxon>Rhabditidae</taxon>
        <taxon>Peloderinae</taxon>
        <taxon>Caenorhabditis</taxon>
    </lineage>
</organism>
<accession>A0A1I7UAR3</accession>
<dbReference type="AlphaFoldDB" id="A0A1I7UAR3"/>
<dbReference type="PANTHER" id="PTHR24340">
    <property type="entry name" value="HOMEOBOX PROTEIN NKX"/>
    <property type="match status" value="1"/>
</dbReference>
<dbReference type="CDD" id="cd00086">
    <property type="entry name" value="homeodomain"/>
    <property type="match status" value="1"/>
</dbReference>
<evidence type="ECO:0000313" key="9">
    <source>
        <dbReference type="Proteomes" id="UP000095282"/>
    </source>
</evidence>
<reference evidence="10" key="1">
    <citation type="submission" date="2016-11" db="UniProtKB">
        <authorList>
            <consortium name="WormBaseParasite"/>
        </authorList>
    </citation>
    <scope>IDENTIFICATION</scope>
</reference>
<dbReference type="InterPro" id="IPR009057">
    <property type="entry name" value="Homeodomain-like_sf"/>
</dbReference>
<dbReference type="Pfam" id="PF00046">
    <property type="entry name" value="Homeodomain"/>
    <property type="match status" value="1"/>
</dbReference>
<feature type="compositionally biased region" description="Basic and acidic residues" evidence="7">
    <location>
        <begin position="176"/>
        <end position="198"/>
    </location>
</feature>
<evidence type="ECO:0000256" key="5">
    <source>
        <dbReference type="PROSITE-ProRule" id="PRU00108"/>
    </source>
</evidence>
<keyword evidence="3 5" id="KW-0371">Homeobox</keyword>
<evidence type="ECO:0000256" key="1">
    <source>
        <dbReference type="ARBA" id="ARBA00004123"/>
    </source>
</evidence>
<keyword evidence="4 5" id="KW-0539">Nucleus</keyword>
<feature type="region of interest" description="Disordered" evidence="7">
    <location>
        <begin position="1"/>
        <end position="33"/>
    </location>
</feature>
<proteinExistence type="predicted"/>
<comment type="subcellular location">
    <subcellularLocation>
        <location evidence="1 5 6">Nucleus</location>
    </subcellularLocation>
</comment>
<protein>
    <submittedName>
        <fullName evidence="10">Homeobox domain-containing protein</fullName>
    </submittedName>
</protein>
<evidence type="ECO:0000256" key="2">
    <source>
        <dbReference type="ARBA" id="ARBA00023125"/>
    </source>
</evidence>
<dbReference type="SMART" id="SM00389">
    <property type="entry name" value="HOX"/>
    <property type="match status" value="1"/>
</dbReference>
<feature type="DNA-binding region" description="Homeobox" evidence="5">
    <location>
        <begin position="118"/>
        <end position="177"/>
    </location>
</feature>
<feature type="region of interest" description="Disordered" evidence="7">
    <location>
        <begin position="171"/>
        <end position="233"/>
    </location>
</feature>
<keyword evidence="2 5" id="KW-0238">DNA-binding</keyword>
<dbReference type="PROSITE" id="PS00027">
    <property type="entry name" value="HOMEOBOX_1"/>
    <property type="match status" value="1"/>
</dbReference>
<dbReference type="SUPFAM" id="SSF46689">
    <property type="entry name" value="Homeodomain-like"/>
    <property type="match status" value="1"/>
</dbReference>
<dbReference type="FunFam" id="1.10.10.60:FF:000678">
    <property type="entry name" value="C. Elegans Homeobox"/>
    <property type="match status" value="1"/>
</dbReference>
<dbReference type="InterPro" id="IPR050394">
    <property type="entry name" value="Homeobox_NK-like"/>
</dbReference>
<evidence type="ECO:0000256" key="3">
    <source>
        <dbReference type="ARBA" id="ARBA00023155"/>
    </source>
</evidence>
<sequence length="279" mass="30620">MSSGSGSSSSSTSNTDSVTPSSDSFVDSVPPTSNSFTTLSNTTPLSAAAHMSYHPFGFSTAPQYASDFSSYTPSTAYATAPYPMATHSQLGSFNRFAASNSLSSLGLNATQGSMMMGRRKRRVLFSPPQVNVLEHKFRSNKYLSAADRESLAKSINLTPTQVKIWFQNQRYKHKRQEKEKKMDGGYRNNDSDSERDNDSSGSMGCSPNVKKEEDEDDNKPQFMTSAVPTDASCVPEIPPQPFPYPMYQSSGYVQQFFYPTGPAAYHPQTAYNLSGFHTL</sequence>
<feature type="domain" description="Homeobox" evidence="8">
    <location>
        <begin position="116"/>
        <end position="176"/>
    </location>
</feature>
<evidence type="ECO:0000256" key="4">
    <source>
        <dbReference type="ARBA" id="ARBA00023242"/>
    </source>
</evidence>
<name>A0A1I7UAR3_9PELO</name>
<dbReference type="InterPro" id="IPR017970">
    <property type="entry name" value="Homeobox_CS"/>
</dbReference>
<dbReference type="STRING" id="1561998.A0A1I7UAR3"/>
<evidence type="ECO:0000256" key="7">
    <source>
        <dbReference type="SAM" id="MobiDB-lite"/>
    </source>
</evidence>
<dbReference type="GO" id="GO:0000978">
    <property type="term" value="F:RNA polymerase II cis-regulatory region sequence-specific DNA binding"/>
    <property type="evidence" value="ECO:0007669"/>
    <property type="project" value="TreeGrafter"/>
</dbReference>
<dbReference type="eggNOG" id="KOG0842">
    <property type="taxonomic scope" value="Eukaryota"/>
</dbReference>
<dbReference type="PROSITE" id="PS50071">
    <property type="entry name" value="HOMEOBOX_2"/>
    <property type="match status" value="1"/>
</dbReference>
<dbReference type="Proteomes" id="UP000095282">
    <property type="component" value="Unplaced"/>
</dbReference>
<evidence type="ECO:0000259" key="8">
    <source>
        <dbReference type="PROSITE" id="PS50071"/>
    </source>
</evidence>
<dbReference type="PANTHER" id="PTHR24340:SF107">
    <property type="entry name" value="HOMEOBOX DOMAIN-CONTAINING PROTEIN"/>
    <property type="match status" value="1"/>
</dbReference>
<evidence type="ECO:0000313" key="10">
    <source>
        <dbReference type="WBParaSite" id="Csp11.Scaffold629.g16591.t1"/>
    </source>
</evidence>
<dbReference type="Gene3D" id="1.10.10.60">
    <property type="entry name" value="Homeodomain-like"/>
    <property type="match status" value="1"/>
</dbReference>